<comment type="caution">
    <text evidence="1">The sequence shown here is derived from an EMBL/GenBank/DDBJ whole genome shotgun (WGS) entry which is preliminary data.</text>
</comment>
<protein>
    <submittedName>
        <fullName evidence="1">Uncharacterized protein</fullName>
    </submittedName>
</protein>
<dbReference type="EMBL" id="BMIT01000002">
    <property type="protein sequence ID" value="GGE83313.1"/>
    <property type="molecule type" value="Genomic_DNA"/>
</dbReference>
<dbReference type="Proteomes" id="UP000638462">
    <property type="component" value="Unassembled WGS sequence"/>
</dbReference>
<evidence type="ECO:0000313" key="2">
    <source>
        <dbReference type="Proteomes" id="UP000638462"/>
    </source>
</evidence>
<proteinExistence type="predicted"/>
<evidence type="ECO:0000313" key="1">
    <source>
        <dbReference type="EMBL" id="GGE83313.1"/>
    </source>
</evidence>
<organism evidence="1 2">
    <name type="scientific">Pseudoalteromonas gelatinilytica</name>
    <dbReference type="NCBI Taxonomy" id="1703256"/>
    <lineage>
        <taxon>Bacteria</taxon>
        <taxon>Pseudomonadati</taxon>
        <taxon>Pseudomonadota</taxon>
        <taxon>Gammaproteobacteria</taxon>
        <taxon>Alteromonadales</taxon>
        <taxon>Pseudoalteromonadaceae</taxon>
        <taxon>Pseudoalteromonas</taxon>
    </lineage>
</organism>
<accession>A0ABQ1T667</accession>
<gene>
    <name evidence="1" type="ORF">GCM10008027_05020</name>
</gene>
<name>A0ABQ1T667_9GAMM</name>
<sequence length="79" mass="8599">MLASALNNQGAELNCIWLYLLTNTKALMAVNQGVKKNIGFNFTKLTAKSCSAPLTAKVTTTAHQTGIMSLQGFMTYRDK</sequence>
<reference evidence="2" key="1">
    <citation type="journal article" date="2019" name="Int. J. Syst. Evol. Microbiol.">
        <title>The Global Catalogue of Microorganisms (GCM) 10K type strain sequencing project: providing services to taxonomists for standard genome sequencing and annotation.</title>
        <authorList>
            <consortium name="The Broad Institute Genomics Platform"/>
            <consortium name="The Broad Institute Genome Sequencing Center for Infectious Disease"/>
            <person name="Wu L."/>
            <person name="Ma J."/>
        </authorList>
    </citation>
    <scope>NUCLEOTIDE SEQUENCE [LARGE SCALE GENOMIC DNA]</scope>
    <source>
        <strain evidence="2">CGMCC 1.15394</strain>
    </source>
</reference>
<keyword evidence="2" id="KW-1185">Reference proteome</keyword>